<gene>
    <name evidence="1" type="ORF">DL897_10455</name>
</gene>
<dbReference type="Pfam" id="PF19848">
    <property type="entry name" value="DUF6323"/>
    <property type="match status" value="1"/>
</dbReference>
<evidence type="ECO:0000313" key="2">
    <source>
        <dbReference type="Proteomes" id="UP000251213"/>
    </source>
</evidence>
<name>A0A364K417_9BACL</name>
<evidence type="ECO:0000313" key="1">
    <source>
        <dbReference type="EMBL" id="RAL24105.1"/>
    </source>
</evidence>
<protein>
    <submittedName>
        <fullName evidence="1">Uncharacterized protein</fullName>
    </submittedName>
</protein>
<dbReference type="Proteomes" id="UP000251213">
    <property type="component" value="Unassembled WGS sequence"/>
</dbReference>
<keyword evidence="2" id="KW-1185">Reference proteome</keyword>
<accession>A0A364K417</accession>
<organism evidence="1 2">
    <name type="scientific">Thermoflavimicrobium daqui</name>
    <dbReference type="NCBI Taxonomy" id="2137476"/>
    <lineage>
        <taxon>Bacteria</taxon>
        <taxon>Bacillati</taxon>
        <taxon>Bacillota</taxon>
        <taxon>Bacilli</taxon>
        <taxon>Bacillales</taxon>
        <taxon>Thermoactinomycetaceae</taxon>
        <taxon>Thermoflavimicrobium</taxon>
    </lineage>
</organism>
<dbReference type="AlphaFoldDB" id="A0A364K417"/>
<reference evidence="1 2" key="1">
    <citation type="submission" date="2018-06" db="EMBL/GenBank/DDBJ databases">
        <title>Thermoflavimicrobium daqus sp. nov., a thermophilic microbe isolated from Moutai-flavour Daqu.</title>
        <authorList>
            <person name="Wang X."/>
            <person name="Zhou H."/>
        </authorList>
    </citation>
    <scope>NUCLEOTIDE SEQUENCE [LARGE SCALE GENOMIC DNA]</scope>
    <source>
        <strain evidence="1 2">FBKL4.011</strain>
    </source>
</reference>
<dbReference type="InterPro" id="IPR046286">
    <property type="entry name" value="DUF6323"/>
</dbReference>
<reference evidence="1 2" key="2">
    <citation type="submission" date="2018-06" db="EMBL/GenBank/DDBJ databases">
        <authorList>
            <person name="Zhirakovskaya E."/>
        </authorList>
    </citation>
    <scope>NUCLEOTIDE SEQUENCE [LARGE SCALE GENOMIC DNA]</scope>
    <source>
        <strain evidence="1 2">FBKL4.011</strain>
    </source>
</reference>
<comment type="caution">
    <text evidence="1">The sequence shown here is derived from an EMBL/GenBank/DDBJ whole genome shotgun (WGS) entry which is preliminary data.</text>
</comment>
<dbReference type="RefSeq" id="WP_113659098.1">
    <property type="nucleotide sequence ID" value="NZ_KZ845667.1"/>
</dbReference>
<dbReference type="EMBL" id="QJKK01000005">
    <property type="protein sequence ID" value="RAL24105.1"/>
    <property type="molecule type" value="Genomic_DNA"/>
</dbReference>
<sequence length="156" mass="18208">MFLPRILESIDTSISEKYLNELLEMNQITKEHGLVLTPEEVKNMMIVRSQALCSYGRVELDIAMTKELVAVFCTSSYINNDNFATILNELHEIFYYLKNETEDQIGDYKLIHMMKDYFDYDCGGSLELLKSKIEGFIEDFRKGVGLKESLFERDEF</sequence>
<dbReference type="OrthoDB" id="1707441at2"/>
<proteinExistence type="predicted"/>